<evidence type="ECO:0000313" key="2">
    <source>
        <dbReference type="Proteomes" id="UP001489509"/>
    </source>
</evidence>
<keyword evidence="2" id="KW-1185">Reference proteome</keyword>
<organism evidence="1 2">
    <name type="scientific">Solibaculum intestinale</name>
    <dbReference type="NCBI Taxonomy" id="3133165"/>
    <lineage>
        <taxon>Bacteria</taxon>
        <taxon>Bacillati</taxon>
        <taxon>Bacillota</taxon>
        <taxon>Clostridia</taxon>
        <taxon>Eubacteriales</taxon>
        <taxon>Oscillospiraceae</taxon>
        <taxon>Solibaculum</taxon>
    </lineage>
</organism>
<accession>A0ABV1DYI3</accession>
<dbReference type="RefSeq" id="WP_349218459.1">
    <property type="nucleotide sequence ID" value="NZ_JBBMFD010000005.1"/>
</dbReference>
<gene>
    <name evidence="1" type="ORF">WMO26_04540</name>
</gene>
<protein>
    <submittedName>
        <fullName evidence="1">DUF4364 family protein</fullName>
    </submittedName>
</protein>
<reference evidence="1 2" key="1">
    <citation type="submission" date="2024-03" db="EMBL/GenBank/DDBJ databases">
        <title>Human intestinal bacterial collection.</title>
        <authorList>
            <person name="Pauvert C."/>
            <person name="Hitch T.C.A."/>
            <person name="Clavel T."/>
        </authorList>
    </citation>
    <scope>NUCLEOTIDE SEQUENCE [LARGE SCALE GENOMIC DNA]</scope>
    <source>
        <strain evidence="1 2">CLA-JM-H44</strain>
    </source>
</reference>
<proteinExistence type="predicted"/>
<dbReference type="Proteomes" id="UP001489509">
    <property type="component" value="Unassembled WGS sequence"/>
</dbReference>
<name>A0ABV1DYI3_9FIRM</name>
<evidence type="ECO:0000313" key="1">
    <source>
        <dbReference type="EMBL" id="MEQ2440089.1"/>
    </source>
</evidence>
<comment type="caution">
    <text evidence="1">The sequence shown here is derived from an EMBL/GenBank/DDBJ whole genome shotgun (WGS) entry which is preliminary data.</text>
</comment>
<sequence length="192" mass="21176">MEQNVFINGVAPGGLTSRSQVLLLVCYLLKSVGVPLSRNSIIQVVQANGLANYFEVTDAIGELLERGHIQPTQGDDMLTVTETGSRIAQTLESDLPISVREKAVHAAMKLMTRIKLERENQVEINKTPDGFTVVCHVSDGKRELMQLSLLVADRIQAEVIREDFLRDPGRVYAGVLALQTGDMEAFRRMIGV</sequence>
<dbReference type="EMBL" id="JBBMFD010000005">
    <property type="protein sequence ID" value="MEQ2440089.1"/>
    <property type="molecule type" value="Genomic_DNA"/>
</dbReference>
<dbReference type="InterPro" id="IPR025374">
    <property type="entry name" value="DUF4364"/>
</dbReference>
<dbReference type="Pfam" id="PF14277">
    <property type="entry name" value="DUF4364"/>
    <property type="match status" value="1"/>
</dbReference>